<dbReference type="InterPro" id="IPR026960">
    <property type="entry name" value="RVT-Znf"/>
</dbReference>
<protein>
    <recommendedName>
        <fullName evidence="1">Reverse transcriptase zinc-binding domain-containing protein</fullName>
    </recommendedName>
</protein>
<dbReference type="Proteomes" id="UP000886595">
    <property type="component" value="Unassembled WGS sequence"/>
</dbReference>
<reference evidence="2 3" key="1">
    <citation type="submission" date="2020-02" db="EMBL/GenBank/DDBJ databases">
        <authorList>
            <person name="Ma Q."/>
            <person name="Huang Y."/>
            <person name="Song X."/>
            <person name="Pei D."/>
        </authorList>
    </citation>
    <scope>NUCLEOTIDE SEQUENCE [LARGE SCALE GENOMIC DNA]</scope>
    <source>
        <strain evidence="2">Sxm20200214</strain>
        <tissue evidence="2">Leaf</tissue>
    </source>
</reference>
<evidence type="ECO:0000313" key="2">
    <source>
        <dbReference type="EMBL" id="KAG2316108.1"/>
    </source>
</evidence>
<feature type="domain" description="Reverse transcriptase zinc-binding" evidence="1">
    <location>
        <begin position="2"/>
        <end position="36"/>
    </location>
</feature>
<gene>
    <name evidence="2" type="ORF">Bca52824_019230</name>
</gene>
<keyword evidence="3" id="KW-1185">Reference proteome</keyword>
<sequence length="136" mass="16364">MRNWDGSINVSCALCNEPLETLKHLFFECTYSTQIWETLMKGILMEQFTSKWEEILCIMEDRARDKIQSFIIKYMFQAAVYMIWRERNRRRHNEVETPAALLIKLLDKNMRNKLTLVQRKGDSKIGEGMQYWFTTR</sequence>
<dbReference type="OrthoDB" id="1104096at2759"/>
<dbReference type="EMBL" id="JAAMPC010000004">
    <property type="protein sequence ID" value="KAG2316108.1"/>
    <property type="molecule type" value="Genomic_DNA"/>
</dbReference>
<dbReference type="Pfam" id="PF13966">
    <property type="entry name" value="zf-RVT"/>
    <property type="match status" value="1"/>
</dbReference>
<evidence type="ECO:0000259" key="1">
    <source>
        <dbReference type="Pfam" id="PF13966"/>
    </source>
</evidence>
<dbReference type="AlphaFoldDB" id="A0A8X7VS21"/>
<proteinExistence type="predicted"/>
<name>A0A8X7VS21_BRACI</name>
<evidence type="ECO:0000313" key="3">
    <source>
        <dbReference type="Proteomes" id="UP000886595"/>
    </source>
</evidence>
<comment type="caution">
    <text evidence="2">The sequence shown here is derived from an EMBL/GenBank/DDBJ whole genome shotgun (WGS) entry which is preliminary data.</text>
</comment>
<organism evidence="2 3">
    <name type="scientific">Brassica carinata</name>
    <name type="common">Ethiopian mustard</name>
    <name type="synonym">Abyssinian cabbage</name>
    <dbReference type="NCBI Taxonomy" id="52824"/>
    <lineage>
        <taxon>Eukaryota</taxon>
        <taxon>Viridiplantae</taxon>
        <taxon>Streptophyta</taxon>
        <taxon>Embryophyta</taxon>
        <taxon>Tracheophyta</taxon>
        <taxon>Spermatophyta</taxon>
        <taxon>Magnoliopsida</taxon>
        <taxon>eudicotyledons</taxon>
        <taxon>Gunneridae</taxon>
        <taxon>Pentapetalae</taxon>
        <taxon>rosids</taxon>
        <taxon>malvids</taxon>
        <taxon>Brassicales</taxon>
        <taxon>Brassicaceae</taxon>
        <taxon>Brassiceae</taxon>
        <taxon>Brassica</taxon>
    </lineage>
</organism>
<accession>A0A8X7VS21</accession>